<protein>
    <submittedName>
        <fullName evidence="2">Uncharacterized protein</fullName>
    </submittedName>
</protein>
<feature type="transmembrane region" description="Helical" evidence="1">
    <location>
        <begin position="41"/>
        <end position="60"/>
    </location>
</feature>
<dbReference type="AlphaFoldDB" id="A0A100HK94"/>
<evidence type="ECO:0000256" key="1">
    <source>
        <dbReference type="SAM" id="Phobius"/>
    </source>
</evidence>
<reference evidence="3" key="1">
    <citation type="submission" date="2015-11" db="EMBL/GenBank/DDBJ databases">
        <title>Draft Genome Sequence of the Radioresistant Bacterium Deinococcus grandis, Isolated from Freshwater Fish in Japan.</title>
        <authorList>
            <person name="Satoh K."/>
            <person name="Onodera T."/>
            <person name="Omoso K."/>
            <person name="Takeda-Yano K."/>
            <person name="Katayama T."/>
            <person name="Oono Y."/>
            <person name="Narumi I."/>
        </authorList>
    </citation>
    <scope>NUCLEOTIDE SEQUENCE [LARGE SCALE GENOMIC DNA]</scope>
    <source>
        <strain evidence="3">ATCC 43672</strain>
    </source>
</reference>
<organism evidence="2 3">
    <name type="scientific">Deinococcus grandis</name>
    <dbReference type="NCBI Taxonomy" id="57498"/>
    <lineage>
        <taxon>Bacteria</taxon>
        <taxon>Thermotogati</taxon>
        <taxon>Deinococcota</taxon>
        <taxon>Deinococci</taxon>
        <taxon>Deinococcales</taxon>
        <taxon>Deinococcaceae</taxon>
        <taxon>Deinococcus</taxon>
    </lineage>
</organism>
<keyword evidence="3" id="KW-1185">Reference proteome</keyword>
<gene>
    <name evidence="2" type="ORF">DEIGR_102327</name>
</gene>
<comment type="caution">
    <text evidence="2">The sequence shown here is derived from an EMBL/GenBank/DDBJ whole genome shotgun (WGS) entry which is preliminary data.</text>
</comment>
<feature type="transmembrane region" description="Helical" evidence="1">
    <location>
        <begin position="67"/>
        <end position="86"/>
    </location>
</feature>
<keyword evidence="1" id="KW-1133">Transmembrane helix</keyword>
<proteinExistence type="predicted"/>
<dbReference type="OrthoDB" id="73552at2"/>
<accession>A0A100HK94</accession>
<sequence>MNDLQLMLCLVTGVALVATATQLRGASRRIHYRDRRGFWRGVASIPVVAALGLLLAAVVLQGWVADGFLWLAAALAVLSGVASYWVDLDPQRVLAWRRARA</sequence>
<evidence type="ECO:0000313" key="3">
    <source>
        <dbReference type="Proteomes" id="UP000056209"/>
    </source>
</evidence>
<dbReference type="Proteomes" id="UP000056209">
    <property type="component" value="Unassembled WGS sequence"/>
</dbReference>
<name>A0A100HK94_9DEIO</name>
<keyword evidence="1" id="KW-0472">Membrane</keyword>
<keyword evidence="1" id="KW-0812">Transmembrane</keyword>
<dbReference type="RefSeq" id="WP_058977347.1">
    <property type="nucleotide sequence ID" value="NZ_BCMS01000001.1"/>
</dbReference>
<dbReference type="EMBL" id="BCMS01000001">
    <property type="protein sequence ID" value="GAQ22300.1"/>
    <property type="molecule type" value="Genomic_DNA"/>
</dbReference>
<evidence type="ECO:0000313" key="2">
    <source>
        <dbReference type="EMBL" id="GAQ22300.1"/>
    </source>
</evidence>